<evidence type="ECO:0000313" key="1">
    <source>
        <dbReference type="EMBL" id="MEI9405912.1"/>
    </source>
</evidence>
<dbReference type="Proteomes" id="UP001366503">
    <property type="component" value="Unassembled WGS sequence"/>
</dbReference>
<accession>A0ABU8KJM6</accession>
<proteinExistence type="predicted"/>
<dbReference type="EMBL" id="JAPYKO010000028">
    <property type="protein sequence ID" value="MEI9405912.1"/>
    <property type="molecule type" value="Genomic_DNA"/>
</dbReference>
<protein>
    <submittedName>
        <fullName evidence="1">Uncharacterized protein</fullName>
    </submittedName>
</protein>
<reference evidence="1 2" key="1">
    <citation type="submission" date="2022-12" db="EMBL/GenBank/DDBJ databases">
        <authorList>
            <person name="Muema E."/>
        </authorList>
    </citation>
    <scope>NUCLEOTIDE SEQUENCE [LARGE SCALE GENOMIC DNA]</scope>
    <source>
        <strain evidence="2">1330</strain>
    </source>
</reference>
<gene>
    <name evidence="1" type="ORF">O7A05_27670</name>
</gene>
<sequence length="61" mass="6706">MTDFVREIISAYVRRVVASLSPEEDVDPDSPETVFKAFAWATACLVRGIDPLAAENSPTLH</sequence>
<keyword evidence="2" id="KW-1185">Reference proteome</keyword>
<dbReference type="RefSeq" id="WP_337096249.1">
    <property type="nucleotide sequence ID" value="NZ_JAPYKO010000028.1"/>
</dbReference>
<organism evidence="1 2">
    <name type="scientific">Mesorhizobium argentiipisi</name>
    <dbReference type="NCBI Taxonomy" id="3015175"/>
    <lineage>
        <taxon>Bacteria</taxon>
        <taxon>Pseudomonadati</taxon>
        <taxon>Pseudomonadota</taxon>
        <taxon>Alphaproteobacteria</taxon>
        <taxon>Hyphomicrobiales</taxon>
        <taxon>Phyllobacteriaceae</taxon>
        <taxon>Mesorhizobium</taxon>
    </lineage>
</organism>
<name>A0ABU8KJM6_9HYPH</name>
<comment type="caution">
    <text evidence="1">The sequence shown here is derived from an EMBL/GenBank/DDBJ whole genome shotgun (WGS) entry which is preliminary data.</text>
</comment>
<evidence type="ECO:0000313" key="2">
    <source>
        <dbReference type="Proteomes" id="UP001366503"/>
    </source>
</evidence>